<protein>
    <submittedName>
        <fullName evidence="1">Uncharacterized protein</fullName>
    </submittedName>
</protein>
<dbReference type="AlphaFoldDB" id="A0A7S0CAB0"/>
<dbReference type="Gene3D" id="3.40.50.300">
    <property type="entry name" value="P-loop containing nucleotide triphosphate hydrolases"/>
    <property type="match status" value="1"/>
</dbReference>
<name>A0A7S0CAB0_9STRA</name>
<reference evidence="1" key="1">
    <citation type="submission" date="2021-01" db="EMBL/GenBank/DDBJ databases">
        <authorList>
            <person name="Corre E."/>
            <person name="Pelletier E."/>
            <person name="Niang G."/>
            <person name="Scheremetjew M."/>
            <person name="Finn R."/>
            <person name="Kale V."/>
            <person name="Holt S."/>
            <person name="Cochrane G."/>
            <person name="Meng A."/>
            <person name="Brown T."/>
            <person name="Cohen L."/>
        </authorList>
    </citation>
    <scope>NUCLEOTIDE SEQUENCE</scope>
    <source>
        <strain evidence="1">CCAP1064/1</strain>
    </source>
</reference>
<accession>A0A7S0CAB0</accession>
<organism evidence="1">
    <name type="scientific">Proboscia inermis</name>
    <dbReference type="NCBI Taxonomy" id="420281"/>
    <lineage>
        <taxon>Eukaryota</taxon>
        <taxon>Sar</taxon>
        <taxon>Stramenopiles</taxon>
        <taxon>Ochrophyta</taxon>
        <taxon>Bacillariophyta</taxon>
        <taxon>Coscinodiscophyceae</taxon>
        <taxon>Rhizosoleniophycidae</taxon>
        <taxon>Rhizosoleniales</taxon>
        <taxon>Rhizosoleniaceae</taxon>
        <taxon>Proboscia</taxon>
    </lineage>
</organism>
<sequence length="110" mass="11682">MTSALRVGDTHSLPKNSKRTISKHQLLQAIKIEDTSNKLQLMSLDNTSPLNSNAPGSALFSTVGGNIKAKTALVDALALNPIMRLRLARFGLSPPSGVLLYGPPGEFLVS</sequence>
<evidence type="ECO:0000313" key="1">
    <source>
        <dbReference type="EMBL" id="CAD8417710.1"/>
    </source>
</evidence>
<dbReference type="InterPro" id="IPR027417">
    <property type="entry name" value="P-loop_NTPase"/>
</dbReference>
<gene>
    <name evidence="1" type="ORF">PINE0816_LOCUS13845</name>
</gene>
<dbReference type="EMBL" id="HBEL01029753">
    <property type="protein sequence ID" value="CAD8417710.1"/>
    <property type="molecule type" value="Transcribed_RNA"/>
</dbReference>
<proteinExistence type="predicted"/>
<dbReference type="SUPFAM" id="SSF52540">
    <property type="entry name" value="P-loop containing nucleoside triphosphate hydrolases"/>
    <property type="match status" value="1"/>
</dbReference>